<comment type="caution">
    <text evidence="3">The sequence shown here is derived from an EMBL/GenBank/DDBJ whole genome shotgun (WGS) entry which is preliminary data.</text>
</comment>
<dbReference type="Gene3D" id="1.20.58.760">
    <property type="entry name" value="Peptidase M41"/>
    <property type="match status" value="1"/>
</dbReference>
<dbReference type="CDD" id="cd19481">
    <property type="entry name" value="RecA-like_protease"/>
    <property type="match status" value="1"/>
</dbReference>
<evidence type="ECO:0000256" key="1">
    <source>
        <dbReference type="RuleBase" id="RU003651"/>
    </source>
</evidence>
<dbReference type="Pfam" id="PF00004">
    <property type="entry name" value="AAA"/>
    <property type="match status" value="1"/>
</dbReference>
<dbReference type="PROSITE" id="PS00674">
    <property type="entry name" value="AAA"/>
    <property type="match status" value="1"/>
</dbReference>
<proteinExistence type="inferred from homology"/>
<evidence type="ECO:0000313" key="4">
    <source>
        <dbReference type="Proteomes" id="UP000601041"/>
    </source>
</evidence>
<keyword evidence="1" id="KW-0547">Nucleotide-binding</keyword>
<evidence type="ECO:0000313" key="3">
    <source>
        <dbReference type="EMBL" id="CAD7055889.1"/>
    </source>
</evidence>
<dbReference type="InterPro" id="IPR003593">
    <property type="entry name" value="AAA+_ATPase"/>
</dbReference>
<dbReference type="PANTHER" id="PTHR23076:SF97">
    <property type="entry name" value="ATP-DEPENDENT ZINC METALLOPROTEASE YME1L1"/>
    <property type="match status" value="1"/>
</dbReference>
<gene>
    <name evidence="3" type="ORF">RHAB21_00815</name>
</gene>
<dbReference type="Gene3D" id="3.40.50.300">
    <property type="entry name" value="P-loop containing nucleotide triphosphate hydrolases"/>
    <property type="match status" value="1"/>
</dbReference>
<feature type="domain" description="AAA+ ATPase" evidence="2">
    <location>
        <begin position="257"/>
        <end position="396"/>
    </location>
</feature>
<dbReference type="PANTHER" id="PTHR23076">
    <property type="entry name" value="METALLOPROTEASE M41 FTSH"/>
    <property type="match status" value="1"/>
</dbReference>
<dbReference type="EMBL" id="CABFWE030000016">
    <property type="protein sequence ID" value="CAD7055889.1"/>
    <property type="molecule type" value="Genomic_DNA"/>
</dbReference>
<dbReference type="RefSeq" id="WP_183949976.1">
    <property type="nucleotide sequence ID" value="NZ_CABFWE030000016.1"/>
</dbReference>
<organism evidence="3 4">
    <name type="scientific">Pseudorhizobium halotolerans</name>
    <dbReference type="NCBI Taxonomy" id="1233081"/>
    <lineage>
        <taxon>Bacteria</taxon>
        <taxon>Pseudomonadati</taxon>
        <taxon>Pseudomonadota</taxon>
        <taxon>Alphaproteobacteria</taxon>
        <taxon>Hyphomicrobiales</taxon>
        <taxon>Rhizobiaceae</taxon>
        <taxon>Rhizobium/Agrobacterium group</taxon>
        <taxon>Pseudorhizobium</taxon>
    </lineage>
</organism>
<reference evidence="3 4" key="1">
    <citation type="submission" date="2020-11" db="EMBL/GenBank/DDBJ databases">
        <authorList>
            <person name="Lassalle F."/>
        </authorList>
    </citation>
    <scope>NUCLEOTIDE SEQUENCE [LARGE SCALE GENOMIC DNA]</scope>
    <source>
        <strain evidence="3 4">AB21</strain>
    </source>
</reference>
<dbReference type="GO" id="GO:0008233">
    <property type="term" value="F:peptidase activity"/>
    <property type="evidence" value="ECO:0007669"/>
    <property type="project" value="UniProtKB-KW"/>
</dbReference>
<dbReference type="InterPro" id="IPR027417">
    <property type="entry name" value="P-loop_NTPase"/>
</dbReference>
<evidence type="ECO:0000259" key="2">
    <source>
        <dbReference type="SMART" id="SM00382"/>
    </source>
</evidence>
<keyword evidence="3" id="KW-0378">Hydrolase</keyword>
<dbReference type="InterPro" id="IPR037219">
    <property type="entry name" value="Peptidase_M41-like"/>
</dbReference>
<dbReference type="Proteomes" id="UP000601041">
    <property type="component" value="Unassembled WGS sequence"/>
</dbReference>
<keyword evidence="1" id="KW-0067">ATP-binding</keyword>
<dbReference type="InterPro" id="IPR003960">
    <property type="entry name" value="ATPase_AAA_CS"/>
</dbReference>
<dbReference type="SMART" id="SM00382">
    <property type="entry name" value="AAA"/>
    <property type="match status" value="1"/>
</dbReference>
<accession>A0ABM8PZ62</accession>
<name>A0ABM8PZ62_9HYPH</name>
<keyword evidence="3" id="KW-0645">Protease</keyword>
<comment type="similarity">
    <text evidence="1">Belongs to the AAA ATPase family.</text>
</comment>
<dbReference type="Pfam" id="PF01434">
    <property type="entry name" value="Peptidase_M41"/>
    <property type="match status" value="1"/>
</dbReference>
<dbReference type="InterPro" id="IPR000642">
    <property type="entry name" value="Peptidase_M41"/>
</dbReference>
<dbReference type="SUPFAM" id="SSF52540">
    <property type="entry name" value="P-loop containing nucleoside triphosphate hydrolases"/>
    <property type="match status" value="1"/>
</dbReference>
<dbReference type="Gene3D" id="1.10.8.60">
    <property type="match status" value="1"/>
</dbReference>
<keyword evidence="4" id="KW-1185">Reference proteome</keyword>
<dbReference type="InterPro" id="IPR003959">
    <property type="entry name" value="ATPase_AAA_core"/>
</dbReference>
<dbReference type="SUPFAM" id="SSF140990">
    <property type="entry name" value="FtsH protease domain-like"/>
    <property type="match status" value="1"/>
</dbReference>
<protein>
    <submittedName>
        <fullName evidence="3">ATP-dependent Zn protease</fullName>
    </submittedName>
</protein>
<dbReference type="GO" id="GO:0006508">
    <property type="term" value="P:proteolysis"/>
    <property type="evidence" value="ECO:0007669"/>
    <property type="project" value="UniProtKB-KW"/>
</dbReference>
<sequence>MNSRIQKRKLREAAEKFREAAEEFRVAAKTHRFSLNRHGGQATLSKAPRLFLGYCALVRALKSFPEFLTSQSSVVLVLIPKTWMLADLEYLAEVCFEGSSKKPNYINWFSHPTSRNKKGQWDFSPQVQLAYPKVVLFARQGAELHPEVEAAADAVLNLSPATDRDLAALARLLATDTASTEDNDFLRQQPSTFIDAVFRRGRSPTPAINRLKRLIVKTAASSKVLPIEAFDHAGDWVKHLRDDLTAWQEGRLRWQDLDKGVLVYGAPGTGKTSFAISAAHHLGVPIIAGSLAQWQSAGHLGDLLRTMYADFNEARSAAPSVLLIDELDAVGDRRKFSGDNAQYCTEVVNALLEALDGTIGREGVIVIGASNFPERIDPALLRPGRLEKHFELSRPTPTARAQIMGFYLPEADVDLVAMAARRLRGATGADIEHFSRRVRQRARQQGRAVTPADLLSELPPEASPDERDIWRVCIHEAGHAVLTKLFNLGDIEFVEIAIGHHFRGSGLDEAYGRVVVTAAHLQIETETAMCDEIAMSLGGMAAEELFLGDRSTLSGGTNRSDLATATARAIKIVGQFAMGRSLHVLPVDLIDAADAGIFEKFPPLLREVNALLRREYKRAKVALQLHQDSILALATALQREGRLSGDRLEELLSSVTVPTSRAAGGLLRREVQAALQ</sequence>